<comment type="caution">
    <text evidence="2">The sequence shown here is derived from an EMBL/GenBank/DDBJ whole genome shotgun (WGS) entry which is preliminary data.</text>
</comment>
<evidence type="ECO:0000313" key="2">
    <source>
        <dbReference type="EMBL" id="MDH7899749.1"/>
    </source>
</evidence>
<organism evidence="2 3">
    <name type="scientific">Bifidobacterium catenulatum subsp. kashiwanohense</name>
    <dbReference type="NCBI Taxonomy" id="630129"/>
    <lineage>
        <taxon>Bacteria</taxon>
        <taxon>Bacillati</taxon>
        <taxon>Actinomycetota</taxon>
        <taxon>Actinomycetes</taxon>
        <taxon>Bifidobacteriales</taxon>
        <taxon>Bifidobacteriaceae</taxon>
        <taxon>Bifidobacterium</taxon>
    </lineage>
</organism>
<sequence>MLARVGRWFLSPAGRAVWVRLLLFGASIPLAPYMVAVWRVAPYGQGAEQCLLFVAVAGVLLFRGGWRRLHALRAARDEDRQSEPDRARRR</sequence>
<keyword evidence="1" id="KW-0812">Transmembrane</keyword>
<protein>
    <submittedName>
        <fullName evidence="2">Uncharacterized protein</fullName>
    </submittedName>
</protein>
<dbReference type="Proteomes" id="UP001157379">
    <property type="component" value="Unassembled WGS sequence"/>
</dbReference>
<keyword evidence="1" id="KW-1133">Transmembrane helix</keyword>
<evidence type="ECO:0000256" key="1">
    <source>
        <dbReference type="SAM" id="Phobius"/>
    </source>
</evidence>
<dbReference type="RefSeq" id="WP_281108698.1">
    <property type="nucleotide sequence ID" value="NZ_JAOPMD010000013.1"/>
</dbReference>
<dbReference type="AlphaFoldDB" id="A0AAJ1PAM7"/>
<gene>
    <name evidence="2" type="ORF">OB936_05955</name>
</gene>
<proteinExistence type="predicted"/>
<feature type="transmembrane region" description="Helical" evidence="1">
    <location>
        <begin position="21"/>
        <end position="40"/>
    </location>
</feature>
<keyword evidence="1" id="KW-0472">Membrane</keyword>
<feature type="transmembrane region" description="Helical" evidence="1">
    <location>
        <begin position="46"/>
        <end position="66"/>
    </location>
</feature>
<dbReference type="EMBL" id="JAOPMD010000013">
    <property type="protein sequence ID" value="MDH7899749.1"/>
    <property type="molecule type" value="Genomic_DNA"/>
</dbReference>
<accession>A0AAJ1PAM7</accession>
<evidence type="ECO:0000313" key="3">
    <source>
        <dbReference type="Proteomes" id="UP001157379"/>
    </source>
</evidence>
<reference evidence="2" key="1">
    <citation type="journal article" date="2023" name="Gut Microbes">
        <title>Characterization of Bifidobacterium kashiwanohense that utilizes both milk- and plant-derived oligosaccharides.</title>
        <authorList>
            <person name="Orihara K."/>
            <person name="Yahagi K."/>
            <person name="Saito Y."/>
            <person name="Watanabe Y."/>
            <person name="Sasai T."/>
            <person name="Hara T."/>
            <person name="Tsukuda N."/>
            <person name="Oki K."/>
            <person name="Fujimoto J."/>
            <person name="Matsuki T."/>
        </authorList>
    </citation>
    <scope>NUCLEOTIDE SEQUENCE</scope>
    <source>
        <strain evidence="2">YIT 13057</strain>
    </source>
</reference>
<reference evidence="2" key="2">
    <citation type="submission" date="2023-04" db="EMBL/GenBank/DDBJ databases">
        <authorList>
            <person name="Orihara K."/>
        </authorList>
    </citation>
    <scope>NUCLEOTIDE SEQUENCE</scope>
    <source>
        <strain evidence="2">YIT 13057</strain>
    </source>
</reference>
<name>A0AAJ1PAM7_9BIFI</name>